<dbReference type="InterPro" id="IPR003439">
    <property type="entry name" value="ABC_transporter-like_ATP-bd"/>
</dbReference>
<evidence type="ECO:0000259" key="5">
    <source>
        <dbReference type="PROSITE" id="PS50893"/>
    </source>
</evidence>
<dbReference type="Pfam" id="PF14524">
    <property type="entry name" value="Wzt_C"/>
    <property type="match status" value="1"/>
</dbReference>
<organism evidence="6 7">
    <name type="scientific">Mucisphaera calidilacus</name>
    <dbReference type="NCBI Taxonomy" id="2527982"/>
    <lineage>
        <taxon>Bacteria</taxon>
        <taxon>Pseudomonadati</taxon>
        <taxon>Planctomycetota</taxon>
        <taxon>Phycisphaerae</taxon>
        <taxon>Phycisphaerales</taxon>
        <taxon>Phycisphaeraceae</taxon>
        <taxon>Mucisphaera</taxon>
    </lineage>
</organism>
<dbReference type="GO" id="GO:0016020">
    <property type="term" value="C:membrane"/>
    <property type="evidence" value="ECO:0007669"/>
    <property type="project" value="InterPro"/>
</dbReference>
<dbReference type="Pfam" id="PF00005">
    <property type="entry name" value="ABC_tran"/>
    <property type="match status" value="1"/>
</dbReference>
<sequence>MSRPVIHAENLSKRYRLGASQPLAGSLRDLFTGRGASRRASFWALRDISFDVEAGQCVGIIGRNGAGKSTLLKVLAQITAPTTGSAWFRGRVGSLLEVGTGFHPELTGRENIFLNGSILGMTRKEIASRFDAIVDFSGTEQFLDTPVKRYSSGMSVRLAFAVAAHLDPEILIIDEVLAVGDTAFRKRCMGKMSDVAKSGRTVLFISHNMAAIESMCDRAIVLSHGKMIYDGSAAEGVGAYLRSLQDGDATEQNLGNREGTGEVRIRSVTMEDETGDPVEVIRSGQSLSVTMEYEVVGDVSGLGPLAVGLIARSGGDVPLFHHHSRLNGQQFSDLPGRGRFTCTVPRLPLVPGGYQLSLTIFRDTSQGQRVDQVNNALNLTVIPGVFYETHELPHPVHGHMLVDADWSHDVIDDVSVPLDGRKAA</sequence>
<evidence type="ECO:0000256" key="3">
    <source>
        <dbReference type="ARBA" id="ARBA00022741"/>
    </source>
</evidence>
<evidence type="ECO:0000256" key="2">
    <source>
        <dbReference type="ARBA" id="ARBA00022448"/>
    </source>
</evidence>
<name>A0A518BZ26_9BACT</name>
<dbReference type="InterPro" id="IPR027417">
    <property type="entry name" value="P-loop_NTPase"/>
</dbReference>
<keyword evidence="2" id="KW-0813">Transport</keyword>
<dbReference type="Gene3D" id="3.40.50.300">
    <property type="entry name" value="P-loop containing nucleotide triphosphate hydrolases"/>
    <property type="match status" value="1"/>
</dbReference>
<dbReference type="CDD" id="cd03220">
    <property type="entry name" value="ABC_KpsT_Wzt"/>
    <property type="match status" value="1"/>
</dbReference>
<evidence type="ECO:0000256" key="4">
    <source>
        <dbReference type="ARBA" id="ARBA00022840"/>
    </source>
</evidence>
<dbReference type="KEGG" id="mcad:Pan265_20870"/>
<gene>
    <name evidence="6" type="primary">tagH</name>
    <name evidence="6" type="ORF">Pan265_20870</name>
</gene>
<dbReference type="GO" id="GO:0016887">
    <property type="term" value="F:ATP hydrolysis activity"/>
    <property type="evidence" value="ECO:0007669"/>
    <property type="project" value="InterPro"/>
</dbReference>
<keyword evidence="7" id="KW-1185">Reference proteome</keyword>
<dbReference type="InterPro" id="IPR050683">
    <property type="entry name" value="Bact_Polysacc_Export_ATP-bd"/>
</dbReference>
<dbReference type="InterPro" id="IPR003593">
    <property type="entry name" value="AAA+_ATPase"/>
</dbReference>
<dbReference type="PROSITE" id="PS00211">
    <property type="entry name" value="ABC_TRANSPORTER_1"/>
    <property type="match status" value="1"/>
</dbReference>
<feature type="domain" description="ABC transporter" evidence="5">
    <location>
        <begin position="6"/>
        <end position="249"/>
    </location>
</feature>
<evidence type="ECO:0000313" key="6">
    <source>
        <dbReference type="EMBL" id="QDU72223.1"/>
    </source>
</evidence>
<dbReference type="GO" id="GO:0005524">
    <property type="term" value="F:ATP binding"/>
    <property type="evidence" value="ECO:0007669"/>
    <property type="project" value="UniProtKB-KW"/>
</dbReference>
<reference evidence="6 7" key="1">
    <citation type="submission" date="2019-02" db="EMBL/GenBank/DDBJ databases">
        <title>Deep-cultivation of Planctomycetes and their phenomic and genomic characterization uncovers novel biology.</title>
        <authorList>
            <person name="Wiegand S."/>
            <person name="Jogler M."/>
            <person name="Boedeker C."/>
            <person name="Pinto D."/>
            <person name="Vollmers J."/>
            <person name="Rivas-Marin E."/>
            <person name="Kohn T."/>
            <person name="Peeters S.H."/>
            <person name="Heuer A."/>
            <person name="Rast P."/>
            <person name="Oberbeckmann S."/>
            <person name="Bunk B."/>
            <person name="Jeske O."/>
            <person name="Meyerdierks A."/>
            <person name="Storesund J.E."/>
            <person name="Kallscheuer N."/>
            <person name="Luecker S."/>
            <person name="Lage O.M."/>
            <person name="Pohl T."/>
            <person name="Merkel B.J."/>
            <person name="Hornburger P."/>
            <person name="Mueller R.-W."/>
            <person name="Bruemmer F."/>
            <person name="Labrenz M."/>
            <person name="Spormann A.M."/>
            <person name="Op den Camp H."/>
            <person name="Overmann J."/>
            <person name="Amann R."/>
            <person name="Jetten M.S.M."/>
            <person name="Mascher T."/>
            <person name="Medema M.H."/>
            <person name="Devos D.P."/>
            <person name="Kaster A.-K."/>
            <person name="Ovreas L."/>
            <person name="Rohde M."/>
            <person name="Galperin M.Y."/>
            <person name="Jogler C."/>
        </authorList>
    </citation>
    <scope>NUCLEOTIDE SEQUENCE [LARGE SCALE GENOMIC DNA]</scope>
    <source>
        <strain evidence="6 7">Pan265</strain>
    </source>
</reference>
<dbReference type="CDD" id="cd10147">
    <property type="entry name" value="Wzt_C-like"/>
    <property type="match status" value="1"/>
</dbReference>
<dbReference type="PANTHER" id="PTHR46743">
    <property type="entry name" value="TEICHOIC ACIDS EXPORT ATP-BINDING PROTEIN TAGH"/>
    <property type="match status" value="1"/>
</dbReference>
<accession>A0A518BZ26</accession>
<dbReference type="SUPFAM" id="SSF52540">
    <property type="entry name" value="P-loop containing nucleoside triphosphate hydrolases"/>
    <property type="match status" value="1"/>
</dbReference>
<dbReference type="PROSITE" id="PS50893">
    <property type="entry name" value="ABC_TRANSPORTER_2"/>
    <property type="match status" value="1"/>
</dbReference>
<dbReference type="OrthoDB" id="9778870at2"/>
<dbReference type="AlphaFoldDB" id="A0A518BZ26"/>
<dbReference type="InterPro" id="IPR015860">
    <property type="entry name" value="ABC_transpr_TagH-like"/>
</dbReference>
<dbReference type="RefSeq" id="WP_145446395.1">
    <property type="nucleotide sequence ID" value="NZ_CP036280.1"/>
</dbReference>
<dbReference type="PANTHER" id="PTHR46743:SF2">
    <property type="entry name" value="TEICHOIC ACIDS EXPORT ATP-BINDING PROTEIN TAGH"/>
    <property type="match status" value="1"/>
</dbReference>
<evidence type="ECO:0000313" key="7">
    <source>
        <dbReference type="Proteomes" id="UP000320386"/>
    </source>
</evidence>
<dbReference type="EMBL" id="CP036280">
    <property type="protein sequence ID" value="QDU72223.1"/>
    <property type="molecule type" value="Genomic_DNA"/>
</dbReference>
<dbReference type="Gene3D" id="2.70.50.60">
    <property type="entry name" value="abc- transporter (atp binding component) like domain"/>
    <property type="match status" value="1"/>
</dbReference>
<dbReference type="InterPro" id="IPR017871">
    <property type="entry name" value="ABC_transporter-like_CS"/>
</dbReference>
<keyword evidence="4 6" id="KW-0067">ATP-binding</keyword>
<comment type="similarity">
    <text evidence="1">Belongs to the ABC transporter superfamily.</text>
</comment>
<dbReference type="GO" id="GO:0140359">
    <property type="term" value="F:ABC-type transporter activity"/>
    <property type="evidence" value="ECO:0007669"/>
    <property type="project" value="InterPro"/>
</dbReference>
<dbReference type="SMART" id="SM00382">
    <property type="entry name" value="AAA"/>
    <property type="match status" value="1"/>
</dbReference>
<dbReference type="InterPro" id="IPR029439">
    <property type="entry name" value="Wzt_C"/>
</dbReference>
<evidence type="ECO:0000256" key="1">
    <source>
        <dbReference type="ARBA" id="ARBA00005417"/>
    </source>
</evidence>
<keyword evidence="3" id="KW-0547">Nucleotide-binding</keyword>
<dbReference type="Proteomes" id="UP000320386">
    <property type="component" value="Chromosome"/>
</dbReference>
<protein>
    <submittedName>
        <fullName evidence="6">Teichoic acids export ATP-binding protein TagH</fullName>
    </submittedName>
</protein>
<proteinExistence type="inferred from homology"/>